<dbReference type="GeneID" id="14914351"/>
<evidence type="ECO:0008006" key="3">
    <source>
        <dbReference type="Google" id="ProtNLM"/>
    </source>
</evidence>
<dbReference type="RefSeq" id="XP_004335828.1">
    <property type="nucleotide sequence ID" value="XM_004335780.1"/>
</dbReference>
<dbReference type="AlphaFoldDB" id="L8GL68"/>
<sequence>MGQWDPTQLVEVLGLQLDLQCSQIFIPKLKLAVLHGLASFAHLLHRWQVECHMDNTMALVYLVNSGGADLNMTLIVKQIYALLNWIGACLYKVVWIKGSLNVEVDAALWWVDHNDWTMQARFLCLMHLQLGPWMIDCFADHINVQAPRFNSLFLVLGTEVQDAFSVLWVGEVNLLVPPFYLILWVLQHLVECWVIGMIVVPWWEAQLWWPILLWVTTRVVVLGHGLEVVVPGPSDKCELNTMVSLHSLHIGGATAAMMGGLQCKQIMAISGWCSGVVNRYLHTVETAKVGASTLILGSGL</sequence>
<name>L8GL68_ACACF</name>
<evidence type="ECO:0000313" key="2">
    <source>
        <dbReference type="Proteomes" id="UP000011083"/>
    </source>
</evidence>
<organism evidence="1 2">
    <name type="scientific">Acanthamoeba castellanii (strain ATCC 30010 / Neff)</name>
    <dbReference type="NCBI Taxonomy" id="1257118"/>
    <lineage>
        <taxon>Eukaryota</taxon>
        <taxon>Amoebozoa</taxon>
        <taxon>Discosea</taxon>
        <taxon>Longamoebia</taxon>
        <taxon>Centramoebida</taxon>
        <taxon>Acanthamoebidae</taxon>
        <taxon>Acanthamoeba</taxon>
    </lineage>
</organism>
<keyword evidence="2" id="KW-1185">Reference proteome</keyword>
<dbReference type="OrthoDB" id="2897838at2759"/>
<dbReference type="Proteomes" id="UP000011083">
    <property type="component" value="Unassembled WGS sequence"/>
</dbReference>
<accession>L8GL68</accession>
<protein>
    <recommendedName>
        <fullName evidence="3">RNase H type-1 domain-containing protein</fullName>
    </recommendedName>
</protein>
<proteinExistence type="predicted"/>
<gene>
    <name evidence="1" type="ORF">ACA1_076680</name>
</gene>
<reference evidence="1 2" key="1">
    <citation type="journal article" date="2013" name="Genome Biol.">
        <title>Genome of Acanthamoeba castellanii highlights extensive lateral gene transfer and early evolution of tyrosine kinase signaling.</title>
        <authorList>
            <person name="Clarke M."/>
            <person name="Lohan A.J."/>
            <person name="Liu B."/>
            <person name="Lagkouvardos I."/>
            <person name="Roy S."/>
            <person name="Zafar N."/>
            <person name="Bertelli C."/>
            <person name="Schilde C."/>
            <person name="Kianianmomeni A."/>
            <person name="Burglin T.R."/>
            <person name="Frech C."/>
            <person name="Turcotte B."/>
            <person name="Kopec K.O."/>
            <person name="Synnott J.M."/>
            <person name="Choo C."/>
            <person name="Paponov I."/>
            <person name="Finkler A."/>
            <person name="Soon Heng Tan C."/>
            <person name="Hutchins A.P."/>
            <person name="Weinmeier T."/>
            <person name="Rattei T."/>
            <person name="Chu J.S."/>
            <person name="Gimenez G."/>
            <person name="Irimia M."/>
            <person name="Rigden D.J."/>
            <person name="Fitzpatrick D.A."/>
            <person name="Lorenzo-Morales J."/>
            <person name="Bateman A."/>
            <person name="Chiu C.H."/>
            <person name="Tang P."/>
            <person name="Hegemann P."/>
            <person name="Fromm H."/>
            <person name="Raoult D."/>
            <person name="Greub G."/>
            <person name="Miranda-Saavedra D."/>
            <person name="Chen N."/>
            <person name="Nash P."/>
            <person name="Ginger M.L."/>
            <person name="Horn M."/>
            <person name="Schaap P."/>
            <person name="Caler L."/>
            <person name="Loftus B."/>
        </authorList>
    </citation>
    <scope>NUCLEOTIDE SEQUENCE [LARGE SCALE GENOMIC DNA]</scope>
    <source>
        <strain evidence="1 2">Neff</strain>
    </source>
</reference>
<evidence type="ECO:0000313" key="1">
    <source>
        <dbReference type="EMBL" id="ELR13815.1"/>
    </source>
</evidence>
<dbReference type="KEGG" id="acan:ACA1_076680"/>
<dbReference type="VEuPathDB" id="AmoebaDB:ACA1_076680"/>
<dbReference type="EMBL" id="KB008074">
    <property type="protein sequence ID" value="ELR13815.1"/>
    <property type="molecule type" value="Genomic_DNA"/>
</dbReference>